<dbReference type="PANTHER" id="PTHR11575:SF24">
    <property type="entry name" value="5'-NUCLEOTIDASE"/>
    <property type="match status" value="1"/>
</dbReference>
<dbReference type="GO" id="GO:0009166">
    <property type="term" value="P:nucleotide catabolic process"/>
    <property type="evidence" value="ECO:0007669"/>
    <property type="project" value="InterPro"/>
</dbReference>
<evidence type="ECO:0000313" key="6">
    <source>
        <dbReference type="Proteomes" id="UP000266287"/>
    </source>
</evidence>
<evidence type="ECO:0000259" key="4">
    <source>
        <dbReference type="Pfam" id="PF02872"/>
    </source>
</evidence>
<proteinExistence type="predicted"/>
<evidence type="ECO:0000256" key="1">
    <source>
        <dbReference type="ARBA" id="ARBA00022729"/>
    </source>
</evidence>
<dbReference type="AlphaFoldDB" id="A0A399FUL7"/>
<dbReference type="InterPro" id="IPR008334">
    <property type="entry name" value="5'-Nucleotdase_C"/>
</dbReference>
<protein>
    <recommendedName>
        <fullName evidence="7">Calcineurin-like phosphoesterase domain-containing protein</fullName>
    </recommendedName>
</protein>
<organism evidence="5 6">
    <name type="scientific">candidate division NPL-UPA2 bacterium Unc8</name>
    <dbReference type="NCBI Taxonomy" id="1980939"/>
    <lineage>
        <taxon>Bacteria</taxon>
    </lineage>
</organism>
<evidence type="ECO:0008006" key="7">
    <source>
        <dbReference type="Google" id="ProtNLM"/>
    </source>
</evidence>
<dbReference type="PANTHER" id="PTHR11575">
    <property type="entry name" value="5'-NUCLEOTIDASE-RELATED"/>
    <property type="match status" value="1"/>
</dbReference>
<evidence type="ECO:0000256" key="2">
    <source>
        <dbReference type="SAM" id="SignalP"/>
    </source>
</evidence>
<dbReference type="Pfam" id="PF02872">
    <property type="entry name" value="5_nucleotid_C"/>
    <property type="match status" value="1"/>
</dbReference>
<evidence type="ECO:0000259" key="3">
    <source>
        <dbReference type="Pfam" id="PF00149"/>
    </source>
</evidence>
<dbReference type="Pfam" id="PF00149">
    <property type="entry name" value="Metallophos"/>
    <property type="match status" value="1"/>
</dbReference>
<feature type="signal peptide" evidence="2">
    <location>
        <begin position="1"/>
        <end position="20"/>
    </location>
</feature>
<dbReference type="Proteomes" id="UP000266287">
    <property type="component" value="Unassembled WGS sequence"/>
</dbReference>
<dbReference type="SUPFAM" id="SSF56300">
    <property type="entry name" value="Metallo-dependent phosphatases"/>
    <property type="match status" value="1"/>
</dbReference>
<feature type="chain" id="PRO_5017352820" description="Calcineurin-like phosphoesterase domain-containing protein" evidence="2">
    <location>
        <begin position="21"/>
        <end position="976"/>
    </location>
</feature>
<accession>A0A399FUL7</accession>
<dbReference type="Gene3D" id="3.60.21.10">
    <property type="match status" value="1"/>
</dbReference>
<dbReference type="Gene3D" id="3.90.780.10">
    <property type="entry name" value="5'-Nucleotidase, C-terminal domain"/>
    <property type="match status" value="1"/>
</dbReference>
<reference evidence="5 6" key="1">
    <citation type="submission" date="2018-08" db="EMBL/GenBank/DDBJ databases">
        <title>Draft genome of candidate division NPL-UPA2 bacterium Unc8 that adapted to ultra-basic serpentinizing groundwater.</title>
        <authorList>
            <person name="Ishii S."/>
            <person name="Suzuki S."/>
            <person name="Nealson K.H."/>
        </authorList>
    </citation>
    <scope>NUCLEOTIDE SEQUENCE [LARGE SCALE GENOMIC DNA]</scope>
    <source>
        <strain evidence="5">Unc8</strain>
    </source>
</reference>
<dbReference type="InterPro" id="IPR006179">
    <property type="entry name" value="5_nucleotidase/apyrase"/>
</dbReference>
<dbReference type="InterPro" id="IPR004843">
    <property type="entry name" value="Calcineurin-like_PHP"/>
</dbReference>
<gene>
    <name evidence="5" type="ORF">B9J77_04625</name>
</gene>
<feature type="domain" description="5'-Nucleotidase C-terminal" evidence="4">
    <location>
        <begin position="38"/>
        <end position="180"/>
    </location>
</feature>
<dbReference type="EMBL" id="NDHY01000012">
    <property type="protein sequence ID" value="RIH99793.1"/>
    <property type="molecule type" value="Genomic_DNA"/>
</dbReference>
<dbReference type="GO" id="GO:0016787">
    <property type="term" value="F:hydrolase activity"/>
    <property type="evidence" value="ECO:0007669"/>
    <property type="project" value="InterPro"/>
</dbReference>
<sequence>MTMKPLLPAIVVILALGTSAASSETEVIGEAQFDLIGERADTFTRETNLGNLIADVIRKEVDADIAIHHGGGIGGSINKGPITRACVLRALPFGHRIVVLELTGRVIREAIEVGIGQYPSPFGGFPQVSGMSFIFNPARLPGERLIKITIGGESLKSDKVYTVATNDFLSTGGYGWTMLREKAKKVHRTDIFIHDALLTYIRKVEEWRKPVRFAVIADPHISIIPPDWPEGVFFPYAGDPIYRKSVELFLEAVKKVNAIPMLDFVLILADLTIDSERYNHEKLLEMLPKINAPTYVVGGNHDTVAFALECFWTGVPIINPEADLVGYDELPMLYADYWGPGEMPFYSVEVVPGIRLIALYAYPHHHCPDERFFRWEVGEEQRVWLRDELKGARDNSEFVIVMLHQPIVSHNIPFWDKEDFPLLWGVGGHGFGVEDKLKVSSILEEFNVPLVLSGHFHLQDIMKRNNVWHITTGAPVTYPLVGARFFELDRERGLLHITTHHIDHIPARPDIAEYAREVLLELVEKKIEMPEFPSILEPVREAALLAIRKEPGVLFWRRRGVEGSVFDDDPVAGIEDPQVAWLLERFLTVTENVAVNMPEDDNAILPVRVTGGKVRPQVEGRIRTGELPPIYLIGADITLGGKLSFGYLDAGRDAKKPDGRFYLDRFVLKPEITFANHGVSLMAELGFNEDEARVDKFMVYFDELPLEPQIDEIRRIIQLAAGWEFEVNSLISLGLDDRGAAPRRKGAVPSFLETAIWEGEAARVALENRVAFLALGISVGEGLQLGTRGVGVDNQFGMLYDARNAGKKGGHPEWGIDLGIEYRGLQITRFGFWGELSNADIGVLTRELHGYASSYRSMRRHGTRAVFTRNGLTLKGESAWMRDGVLERDSLLFSAAYEIEMWHSLTPFLRYETLEVEWPKLPANPASWDRERLTLGLIAGVGENINLIVEHHRNDETTGGGSIANNEFLTQLVFEF</sequence>
<name>A0A399FUL7_UNCN2</name>
<dbReference type="InterPro" id="IPR029052">
    <property type="entry name" value="Metallo-depent_PP-like"/>
</dbReference>
<dbReference type="SUPFAM" id="SSF55816">
    <property type="entry name" value="5'-nucleotidase (syn. UDP-sugar hydrolase), C-terminal domain"/>
    <property type="match status" value="1"/>
</dbReference>
<evidence type="ECO:0000313" key="5">
    <source>
        <dbReference type="EMBL" id="RIH99793.1"/>
    </source>
</evidence>
<feature type="domain" description="Calcineurin-like phosphoesterase" evidence="3">
    <location>
        <begin position="212"/>
        <end position="457"/>
    </location>
</feature>
<comment type="caution">
    <text evidence="5">The sequence shown here is derived from an EMBL/GenBank/DDBJ whole genome shotgun (WGS) entry which is preliminary data.</text>
</comment>
<dbReference type="PRINTS" id="PR01607">
    <property type="entry name" value="APYRASEFAMLY"/>
</dbReference>
<dbReference type="InterPro" id="IPR036907">
    <property type="entry name" value="5'-Nucleotdase_C_sf"/>
</dbReference>
<keyword evidence="1 2" id="KW-0732">Signal</keyword>